<dbReference type="RefSeq" id="XP_024575415.1">
    <property type="nucleotide sequence ID" value="XM_024724550.1"/>
</dbReference>
<dbReference type="AlphaFoldDB" id="A0A0P1AEG7"/>
<protein>
    <submittedName>
        <fullName evidence="2">Uncharacterized protein</fullName>
    </submittedName>
</protein>
<name>A0A0P1AEG7_PLAHL</name>
<accession>A0A0P1AEG7</accession>
<reference evidence="3" key="1">
    <citation type="submission" date="2014-09" db="EMBL/GenBank/DDBJ databases">
        <authorList>
            <person name="Sharma Rahul"/>
            <person name="Thines Marco"/>
        </authorList>
    </citation>
    <scope>NUCLEOTIDE SEQUENCE [LARGE SCALE GENOMIC DNA]</scope>
</reference>
<evidence type="ECO:0000256" key="1">
    <source>
        <dbReference type="SAM" id="Phobius"/>
    </source>
</evidence>
<evidence type="ECO:0000313" key="3">
    <source>
        <dbReference type="Proteomes" id="UP000054928"/>
    </source>
</evidence>
<keyword evidence="1" id="KW-1133">Transmembrane helix</keyword>
<sequence>MGGVVIAVYTPVVFMLLLLALAIVDPFYKWRNEKFDTLNSLTRLAHEAELPTWSTLHIRHEQRF</sequence>
<keyword evidence="1" id="KW-0472">Membrane</keyword>
<organism evidence="2 3">
    <name type="scientific">Plasmopara halstedii</name>
    <name type="common">Downy mildew of sunflower</name>
    <dbReference type="NCBI Taxonomy" id="4781"/>
    <lineage>
        <taxon>Eukaryota</taxon>
        <taxon>Sar</taxon>
        <taxon>Stramenopiles</taxon>
        <taxon>Oomycota</taxon>
        <taxon>Peronosporomycetes</taxon>
        <taxon>Peronosporales</taxon>
        <taxon>Peronosporaceae</taxon>
        <taxon>Plasmopara</taxon>
    </lineage>
</organism>
<proteinExistence type="predicted"/>
<dbReference type="Proteomes" id="UP000054928">
    <property type="component" value="Unassembled WGS sequence"/>
</dbReference>
<evidence type="ECO:0000313" key="2">
    <source>
        <dbReference type="EMBL" id="CEG39046.1"/>
    </source>
</evidence>
<dbReference type="GeneID" id="36404165"/>
<keyword evidence="3" id="KW-1185">Reference proteome</keyword>
<keyword evidence="1" id="KW-0812">Transmembrane</keyword>
<feature type="transmembrane region" description="Helical" evidence="1">
    <location>
        <begin position="6"/>
        <end position="24"/>
    </location>
</feature>
<dbReference type="EMBL" id="CCYD01000349">
    <property type="protein sequence ID" value="CEG39046.1"/>
    <property type="molecule type" value="Genomic_DNA"/>
</dbReference>